<evidence type="ECO:0000313" key="3">
    <source>
        <dbReference type="EMBL" id="RSL15193.1"/>
    </source>
</evidence>
<evidence type="ECO:0000256" key="1">
    <source>
        <dbReference type="SAM" id="MobiDB-lite"/>
    </source>
</evidence>
<reference evidence="3 4" key="1">
    <citation type="submission" date="2018-12" db="EMBL/GenBank/DDBJ databases">
        <title>Sequencing of bacterial isolates from soil warming experiment in Harvard Forest, Massachusetts, USA.</title>
        <authorList>
            <person name="Deangelis K."/>
        </authorList>
    </citation>
    <scope>NUCLEOTIDE SEQUENCE [LARGE SCALE GENOMIC DNA]</scope>
    <source>
        <strain evidence="3 4">EB153</strain>
    </source>
</reference>
<accession>A0A3R9R0T2</accession>
<dbReference type="Proteomes" id="UP000269669">
    <property type="component" value="Unassembled WGS sequence"/>
</dbReference>
<sequence length="812" mass="86293">MRTILRWVISLLLILYVQSSTACAQTTWYIRPDGGTRFDANVPAGQCDGMSDASYPGSGANQHCAFNDFRFLYDDQTSQNWAWVIAGGDTVIVRGGPYRVGVDNATNAPNANGKSWCIGSASVPYGCYNPTIPAGTASQHTRILGENYASCGQSNMTQLFGGFGDITTLNLSGAQYVDVACLELTRHSQCIQAGQPAYPSPCNTNYPGIDDYASYGIVMTTTTQNVTLTDLWIHGFPLTGIQGPIGGAITLSRVNISFNGFAGWNFDDGYDTPDAPGSSINASYVSMIGNGCNQEYPIVHAFPAVSCYDSNSGGFGDSWSGQDTPLASFTCDHCIQAYNTKDGFIGPHTQITNLAITNSQSYGNMGQQWKWGTSPNSTTTFANNLTIGNCQRMSQHLPGAPISYNAATGTQGAYLSSFCRAAGDIFSFYSAANSSVLFAFNTTVGYSATMFDLACDTTNTCSSTPYIFRDNIMVGFLQPTYDPTNANVPGLYYFSDSSDGVTEDHNLYFNMRNGSCSSPGDICSDPLFVNEPPLTLVSESQLDNFNFNLSSTSPAIGTGVAITGITTDFNGNPRPNPPAIGAVELQTGMLPPPPLPPSPPPPSPPPPSPPPPEPPATPPPSSGNPLSGSNIALTTSPVWITLANENPYVSVSLPAGTTYRFGDYANNRWSTPITLTTATTFNQVLWPAGVFPFSDPDPGVAKELDVLMEVSTNAPGPAQTSVNPLSGSNITLTTSPVWITLTSENPSVSVALPAGATYRFGDYVNNRWSTSFNLTMATTFNPVSWLAGVFPFSDPDSGVAKELDVLMEVAQP</sequence>
<keyword evidence="4" id="KW-1185">Reference proteome</keyword>
<proteinExistence type="predicted"/>
<comment type="caution">
    <text evidence="3">The sequence shown here is derived from an EMBL/GenBank/DDBJ whole genome shotgun (WGS) entry which is preliminary data.</text>
</comment>
<keyword evidence="2" id="KW-0732">Signal</keyword>
<evidence type="ECO:0000256" key="2">
    <source>
        <dbReference type="SAM" id="SignalP"/>
    </source>
</evidence>
<gene>
    <name evidence="3" type="ORF">EDE15_0672</name>
</gene>
<name>A0A3R9R0T2_9BACT</name>
<dbReference type="RefSeq" id="WP_185826994.1">
    <property type="nucleotide sequence ID" value="NZ_RSDW01000001.1"/>
</dbReference>
<protein>
    <recommendedName>
        <fullName evidence="5">Parallel beta helix pectate lyase-like protein</fullName>
    </recommendedName>
</protein>
<dbReference type="PROSITE" id="PS51257">
    <property type="entry name" value="PROKAR_LIPOPROTEIN"/>
    <property type="match status" value="1"/>
</dbReference>
<evidence type="ECO:0008006" key="5">
    <source>
        <dbReference type="Google" id="ProtNLM"/>
    </source>
</evidence>
<evidence type="ECO:0000313" key="4">
    <source>
        <dbReference type="Proteomes" id="UP000269669"/>
    </source>
</evidence>
<dbReference type="AlphaFoldDB" id="A0A3R9R0T2"/>
<feature type="compositionally biased region" description="Pro residues" evidence="1">
    <location>
        <begin position="590"/>
        <end position="622"/>
    </location>
</feature>
<dbReference type="NCBIfam" id="NF041518">
    <property type="entry name" value="choice_anch_Q"/>
    <property type="match status" value="1"/>
</dbReference>
<feature type="region of interest" description="Disordered" evidence="1">
    <location>
        <begin position="568"/>
        <end position="630"/>
    </location>
</feature>
<dbReference type="InterPro" id="IPR059226">
    <property type="entry name" value="Choice_anch_Q_dom"/>
</dbReference>
<feature type="signal peptide" evidence="2">
    <location>
        <begin position="1"/>
        <end position="24"/>
    </location>
</feature>
<feature type="chain" id="PRO_5018709008" description="Parallel beta helix pectate lyase-like protein" evidence="2">
    <location>
        <begin position="25"/>
        <end position="812"/>
    </location>
</feature>
<organism evidence="3 4">
    <name type="scientific">Edaphobacter aggregans</name>
    <dbReference type="NCBI Taxonomy" id="570835"/>
    <lineage>
        <taxon>Bacteria</taxon>
        <taxon>Pseudomonadati</taxon>
        <taxon>Acidobacteriota</taxon>
        <taxon>Terriglobia</taxon>
        <taxon>Terriglobales</taxon>
        <taxon>Acidobacteriaceae</taxon>
        <taxon>Edaphobacter</taxon>
    </lineage>
</organism>
<dbReference type="EMBL" id="RSDW01000001">
    <property type="protein sequence ID" value="RSL15193.1"/>
    <property type="molecule type" value="Genomic_DNA"/>
</dbReference>